<accession>U1LHG1</accession>
<reference evidence="1 2" key="1">
    <citation type="journal article" date="2013" name="Genome Announc.">
        <title>Draft Genome Sequence of Exiguobacterium pavilionensis Strain RW-2, with Wide Thermal, Salinity, and pH Tolerance, Isolated from Modern Freshwater Microbialites.</title>
        <authorList>
            <person name="White R.A.III."/>
            <person name="Grassa C.J."/>
            <person name="Suttle C.A."/>
        </authorList>
    </citation>
    <scope>NUCLEOTIDE SEQUENCE [LARGE SCALE GENOMIC DNA]</scope>
    <source>
        <strain evidence="1 2">RW-2</strain>
    </source>
</reference>
<keyword evidence="2" id="KW-1185">Reference proteome</keyword>
<dbReference type="EMBL" id="ATCL01000020">
    <property type="protein sequence ID" value="ERG66793.1"/>
    <property type="molecule type" value="Genomic_DNA"/>
</dbReference>
<proteinExistence type="predicted"/>
<evidence type="ECO:0000313" key="1">
    <source>
        <dbReference type="EMBL" id="ERG66793.1"/>
    </source>
</evidence>
<name>U1LHG1_9BACL</name>
<protein>
    <submittedName>
        <fullName evidence="1">Uncharacterized protein</fullName>
    </submittedName>
</protein>
<organism evidence="1 2">
    <name type="scientific">Exiguobacterium chiriqhucha RW-2</name>
    <dbReference type="NCBI Taxonomy" id="1345023"/>
    <lineage>
        <taxon>Bacteria</taxon>
        <taxon>Bacillati</taxon>
        <taxon>Bacillota</taxon>
        <taxon>Bacilli</taxon>
        <taxon>Bacillales</taxon>
        <taxon>Bacillales Family XII. Incertae Sedis</taxon>
        <taxon>Exiguobacterium</taxon>
    </lineage>
</organism>
<dbReference type="AlphaFoldDB" id="U1LHG1"/>
<dbReference type="Proteomes" id="UP000016464">
    <property type="component" value="Unassembled WGS sequence"/>
</dbReference>
<gene>
    <name evidence="1" type="ORF">M467_05815</name>
</gene>
<evidence type="ECO:0000313" key="2">
    <source>
        <dbReference type="Proteomes" id="UP000016464"/>
    </source>
</evidence>
<sequence length="57" mass="6280">MNKKVSIGLVFLLSVIWMVASLTLPPKLIASSSDGKFDAVYTVSHSLKETWAGQVEW</sequence>
<comment type="caution">
    <text evidence="1">The sequence shown here is derived from an EMBL/GenBank/DDBJ whole genome shotgun (WGS) entry which is preliminary data.</text>
</comment>